<comment type="caution">
    <text evidence="2">The sequence shown here is derived from an EMBL/GenBank/DDBJ whole genome shotgun (WGS) entry which is preliminary data.</text>
</comment>
<dbReference type="AlphaFoldDB" id="A0AAV2R0L0"/>
<accession>A0AAV2R0L0</accession>
<dbReference type="Proteomes" id="UP001497623">
    <property type="component" value="Unassembled WGS sequence"/>
</dbReference>
<proteinExistence type="predicted"/>
<keyword evidence="3" id="KW-1185">Reference proteome</keyword>
<organism evidence="2 3">
    <name type="scientific">Meganyctiphanes norvegica</name>
    <name type="common">Northern krill</name>
    <name type="synonym">Thysanopoda norvegica</name>
    <dbReference type="NCBI Taxonomy" id="48144"/>
    <lineage>
        <taxon>Eukaryota</taxon>
        <taxon>Metazoa</taxon>
        <taxon>Ecdysozoa</taxon>
        <taxon>Arthropoda</taxon>
        <taxon>Crustacea</taxon>
        <taxon>Multicrustacea</taxon>
        <taxon>Malacostraca</taxon>
        <taxon>Eumalacostraca</taxon>
        <taxon>Eucarida</taxon>
        <taxon>Euphausiacea</taxon>
        <taxon>Euphausiidae</taxon>
        <taxon>Meganyctiphanes</taxon>
    </lineage>
</organism>
<name>A0AAV2R0L0_MEGNR</name>
<feature type="region of interest" description="Disordered" evidence="1">
    <location>
        <begin position="168"/>
        <end position="194"/>
    </location>
</feature>
<evidence type="ECO:0000313" key="2">
    <source>
        <dbReference type="EMBL" id="CAL4104261.1"/>
    </source>
</evidence>
<sequence>DIVKQSHSKESLSLPPEPQFSPPVTELIDESDNYNINDEVASSSLFLPAPPQFSPPVTIERAQEGTLRPVPLSSLTAPSGLTGEAGMGINSNSLPQSTSIIPPQLLTASMLASQLASLPHAVSPSHNSHLYPDNTVTVGQAPSSQYGTTLVNPESTVNKMVPRILPANSRTNKSWQPAGKPSATNSNTGRDVPRNIICESRPKTSIETISENVAGIVDMYKQQLELYKEEIELRRRSTKAQERQAKIQEQRLKEERRHRARFVSIMETHGRSHSKEREFQNGDV</sequence>
<evidence type="ECO:0000313" key="3">
    <source>
        <dbReference type="Proteomes" id="UP001497623"/>
    </source>
</evidence>
<gene>
    <name evidence="2" type="ORF">MNOR_LOCUS17740</name>
</gene>
<evidence type="ECO:0000256" key="1">
    <source>
        <dbReference type="SAM" id="MobiDB-lite"/>
    </source>
</evidence>
<reference evidence="2 3" key="1">
    <citation type="submission" date="2024-05" db="EMBL/GenBank/DDBJ databases">
        <authorList>
            <person name="Wallberg A."/>
        </authorList>
    </citation>
    <scope>NUCLEOTIDE SEQUENCE [LARGE SCALE GENOMIC DNA]</scope>
</reference>
<feature type="non-terminal residue" evidence="2">
    <location>
        <position position="1"/>
    </location>
</feature>
<dbReference type="EMBL" id="CAXKWB010012340">
    <property type="protein sequence ID" value="CAL4104261.1"/>
    <property type="molecule type" value="Genomic_DNA"/>
</dbReference>
<feature type="region of interest" description="Disordered" evidence="1">
    <location>
        <begin position="1"/>
        <end position="25"/>
    </location>
</feature>
<protein>
    <submittedName>
        <fullName evidence="2">Uncharacterized protein</fullName>
    </submittedName>
</protein>
<feature type="compositionally biased region" description="Basic and acidic residues" evidence="1">
    <location>
        <begin position="1"/>
        <end position="10"/>
    </location>
</feature>